<protein>
    <submittedName>
        <fullName evidence="1">Uncharacterized protein</fullName>
    </submittedName>
</protein>
<proteinExistence type="predicted"/>
<dbReference type="AlphaFoldDB" id="A0A518DGJ0"/>
<organism evidence="1 2">
    <name type="scientific">Pirellulimonas nuda</name>
    <dbReference type="NCBI Taxonomy" id="2528009"/>
    <lineage>
        <taxon>Bacteria</taxon>
        <taxon>Pseudomonadati</taxon>
        <taxon>Planctomycetota</taxon>
        <taxon>Planctomycetia</taxon>
        <taxon>Pirellulales</taxon>
        <taxon>Lacipirellulaceae</taxon>
        <taxon>Pirellulimonas</taxon>
    </lineage>
</organism>
<dbReference type="EMBL" id="CP036291">
    <property type="protein sequence ID" value="QDU90585.1"/>
    <property type="molecule type" value="Genomic_DNA"/>
</dbReference>
<sequence>MLFRSADQNPWVDAHGNPAVVPAGYGGVADPYSQGYGGCPTGGCPNGGCYDGGGGYCDGSGYGGGGGCDGMSNGARFPATDQMMDAFGGGMNLNTEQCGPHYFDFAVEWVLMQRTSVGNSSTPISQDNLGGPIVLTSGDGNPNMESGFRLTGRYDVGALSFVEVAYTGLFDMDGSASVRDENGTGDLYTPFTAFGTNPADLDANPQFDGTDRALEHRVYYDAELQTAEISYRRYWVGYSPRVTGTLLWGFRFTKLNERYGFQSQGSRPVAPATPASAEFLVVTDNNLAGAQVGGDGWVTIRQGLRIGGEAKVGLYGNHYTIDYAASQNNFFAGMTPINDDVVAFIGDFRVMMVADLFPSVSLKASYDVLVMNSLALAADNFTFQNQLLAGSTAVSNQGSAVYNGASFGIEYIW</sequence>
<name>A0A518DGJ0_9BACT</name>
<dbReference type="OrthoDB" id="241407at2"/>
<evidence type="ECO:0000313" key="2">
    <source>
        <dbReference type="Proteomes" id="UP000317429"/>
    </source>
</evidence>
<dbReference type="Proteomes" id="UP000317429">
    <property type="component" value="Chromosome"/>
</dbReference>
<gene>
    <name evidence="1" type="ORF">Pla175_39920</name>
</gene>
<evidence type="ECO:0000313" key="1">
    <source>
        <dbReference type="EMBL" id="QDU90585.1"/>
    </source>
</evidence>
<reference evidence="1 2" key="1">
    <citation type="submission" date="2019-02" db="EMBL/GenBank/DDBJ databases">
        <title>Deep-cultivation of Planctomycetes and their phenomic and genomic characterization uncovers novel biology.</title>
        <authorList>
            <person name="Wiegand S."/>
            <person name="Jogler M."/>
            <person name="Boedeker C."/>
            <person name="Pinto D."/>
            <person name="Vollmers J."/>
            <person name="Rivas-Marin E."/>
            <person name="Kohn T."/>
            <person name="Peeters S.H."/>
            <person name="Heuer A."/>
            <person name="Rast P."/>
            <person name="Oberbeckmann S."/>
            <person name="Bunk B."/>
            <person name="Jeske O."/>
            <person name="Meyerdierks A."/>
            <person name="Storesund J.E."/>
            <person name="Kallscheuer N."/>
            <person name="Luecker S."/>
            <person name="Lage O.M."/>
            <person name="Pohl T."/>
            <person name="Merkel B.J."/>
            <person name="Hornburger P."/>
            <person name="Mueller R.-W."/>
            <person name="Bruemmer F."/>
            <person name="Labrenz M."/>
            <person name="Spormann A.M."/>
            <person name="Op den Camp H."/>
            <person name="Overmann J."/>
            <person name="Amann R."/>
            <person name="Jetten M.S.M."/>
            <person name="Mascher T."/>
            <person name="Medema M.H."/>
            <person name="Devos D.P."/>
            <person name="Kaster A.-K."/>
            <person name="Ovreas L."/>
            <person name="Rohde M."/>
            <person name="Galperin M.Y."/>
            <person name="Jogler C."/>
        </authorList>
    </citation>
    <scope>NUCLEOTIDE SEQUENCE [LARGE SCALE GENOMIC DNA]</scope>
    <source>
        <strain evidence="1 2">Pla175</strain>
    </source>
</reference>
<keyword evidence="2" id="KW-1185">Reference proteome</keyword>
<dbReference type="RefSeq" id="WP_145289372.1">
    <property type="nucleotide sequence ID" value="NZ_CP036291.1"/>
</dbReference>
<dbReference type="KEGG" id="pnd:Pla175_39920"/>
<accession>A0A518DGJ0</accession>